<feature type="domain" description="Peptidase S8/S53" evidence="7">
    <location>
        <begin position="124"/>
        <end position="348"/>
    </location>
</feature>
<sequence>MKLSILFSILTLKSVFATRFIIQLTNEVELHKYTNKFLREFGINSDEAQVELYSVGKNFQAFSAILEQDHLRSLYNDLNIAAISIDRQLEPQEMIVQKDAPRHLTKLLETEAGDNEFVYDSTAGNGVDIYIFDTGIARNSPGLSASRIHDMPGMPGPPIRDQEILEHGTAMSGLIGSPAFGVLKKCNLIDVNVGDENGKVFMSKVLKGLNLVQQHVKHTNRPSVINFSYCTLKNAILNSAFDNFPRDVPIAVAAGNYKQPGCSFSPVGCQRNKSLLAFGSLLMNDDGITLSDFSNYGSCVGSYAPGEGLLTFGIPDTSRPNSRDTVIIISGTSGSSALGAGVIGYYMAQGIPGEEVVDSLRIVQPNLTSYGKNNGINILKMA</sequence>
<evidence type="ECO:0000256" key="6">
    <source>
        <dbReference type="SAM" id="SignalP"/>
    </source>
</evidence>
<dbReference type="GO" id="GO:0006508">
    <property type="term" value="P:proteolysis"/>
    <property type="evidence" value="ECO:0007669"/>
    <property type="project" value="UniProtKB-KW"/>
</dbReference>
<dbReference type="EMBL" id="HE806316">
    <property type="protein sequence ID" value="CCH58334.1"/>
    <property type="molecule type" value="Genomic_DNA"/>
</dbReference>
<dbReference type="PRINTS" id="PR00723">
    <property type="entry name" value="SUBTILISIN"/>
</dbReference>
<evidence type="ECO:0000256" key="2">
    <source>
        <dbReference type="ARBA" id="ARBA00022670"/>
    </source>
</evidence>
<dbReference type="KEGG" id="tbl:TBLA_0A05410"/>
<dbReference type="SUPFAM" id="SSF52743">
    <property type="entry name" value="Subtilisin-like"/>
    <property type="match status" value="1"/>
</dbReference>
<dbReference type="PROSITE" id="PS51892">
    <property type="entry name" value="SUBTILASE"/>
    <property type="match status" value="1"/>
</dbReference>
<feature type="chain" id="PRO_5003659937" description="Peptidase S8/S53 domain-containing protein" evidence="6">
    <location>
        <begin position="18"/>
        <end position="382"/>
    </location>
</feature>
<dbReference type="AlphaFoldDB" id="I2GW32"/>
<dbReference type="RefSeq" id="XP_004177853.1">
    <property type="nucleotide sequence ID" value="XM_004177805.1"/>
</dbReference>
<feature type="active site" description="Charge relay system" evidence="5">
    <location>
        <position position="133"/>
    </location>
</feature>
<dbReference type="PANTHER" id="PTHR43806">
    <property type="entry name" value="PEPTIDASE S8"/>
    <property type="match status" value="1"/>
</dbReference>
<dbReference type="InterPro" id="IPR036852">
    <property type="entry name" value="Peptidase_S8/S53_dom_sf"/>
</dbReference>
<proteinExistence type="inferred from homology"/>
<name>I2GW32_HENB6</name>
<evidence type="ECO:0000313" key="9">
    <source>
        <dbReference type="Proteomes" id="UP000002866"/>
    </source>
</evidence>
<evidence type="ECO:0000256" key="3">
    <source>
        <dbReference type="ARBA" id="ARBA00022801"/>
    </source>
</evidence>
<dbReference type="Proteomes" id="UP000002866">
    <property type="component" value="Chromosome 1"/>
</dbReference>
<accession>I2GW32</accession>
<keyword evidence="6" id="KW-0732">Signal</keyword>
<organism evidence="8 9">
    <name type="scientific">Henningerozyma blattae (strain ATCC 34711 / CBS 6284 / DSM 70876 / NBRC 10599 / NRRL Y-10934 / UCD 77-7)</name>
    <name type="common">Yeast</name>
    <name type="synonym">Tetrapisispora blattae</name>
    <dbReference type="NCBI Taxonomy" id="1071380"/>
    <lineage>
        <taxon>Eukaryota</taxon>
        <taxon>Fungi</taxon>
        <taxon>Dikarya</taxon>
        <taxon>Ascomycota</taxon>
        <taxon>Saccharomycotina</taxon>
        <taxon>Saccharomycetes</taxon>
        <taxon>Saccharomycetales</taxon>
        <taxon>Saccharomycetaceae</taxon>
        <taxon>Henningerozyma</taxon>
    </lineage>
</organism>
<evidence type="ECO:0000256" key="1">
    <source>
        <dbReference type="ARBA" id="ARBA00011073"/>
    </source>
</evidence>
<feature type="active site" description="Charge relay system" evidence="5">
    <location>
        <position position="333"/>
    </location>
</feature>
<reference evidence="8 9" key="1">
    <citation type="journal article" date="2011" name="Proc. Natl. Acad. Sci. U.S.A.">
        <title>Evolutionary erosion of yeast sex chromosomes by mating-type switching accidents.</title>
        <authorList>
            <person name="Gordon J.L."/>
            <person name="Armisen D."/>
            <person name="Proux-Wera E."/>
            <person name="Oheigeartaigh S.S."/>
            <person name="Byrne K.P."/>
            <person name="Wolfe K.H."/>
        </authorList>
    </citation>
    <scope>NUCLEOTIDE SEQUENCE [LARGE SCALE GENOMIC DNA]</scope>
    <source>
        <strain evidence="9">ATCC 34711 / CBS 6284 / DSM 70876 / NBRC 10599 / NRRL Y-10934 / UCD 77-7</strain>
    </source>
</reference>
<evidence type="ECO:0000259" key="7">
    <source>
        <dbReference type="Pfam" id="PF00082"/>
    </source>
</evidence>
<feature type="active site" description="Charge relay system" evidence="5">
    <location>
        <position position="167"/>
    </location>
</feature>
<dbReference type="Pfam" id="PF00082">
    <property type="entry name" value="Peptidase_S8"/>
    <property type="match status" value="1"/>
</dbReference>
<keyword evidence="4 5" id="KW-0720">Serine protease</keyword>
<keyword evidence="9" id="KW-1185">Reference proteome</keyword>
<dbReference type="InterPro" id="IPR015500">
    <property type="entry name" value="Peptidase_S8_subtilisin-rel"/>
</dbReference>
<dbReference type="InterPro" id="IPR050131">
    <property type="entry name" value="Peptidase_S8_subtilisin-like"/>
</dbReference>
<dbReference type="InterPro" id="IPR000209">
    <property type="entry name" value="Peptidase_S8/S53_dom"/>
</dbReference>
<dbReference type="OrthoDB" id="206201at2759"/>
<keyword evidence="2 5" id="KW-0645">Protease</keyword>
<evidence type="ECO:0000256" key="4">
    <source>
        <dbReference type="ARBA" id="ARBA00022825"/>
    </source>
</evidence>
<dbReference type="Gene3D" id="3.40.50.200">
    <property type="entry name" value="Peptidase S8/S53 domain"/>
    <property type="match status" value="1"/>
</dbReference>
<evidence type="ECO:0000313" key="8">
    <source>
        <dbReference type="EMBL" id="CCH58334.1"/>
    </source>
</evidence>
<evidence type="ECO:0000256" key="5">
    <source>
        <dbReference type="PROSITE-ProRule" id="PRU01240"/>
    </source>
</evidence>
<gene>
    <name evidence="8" type="primary">TBLA0A05410</name>
    <name evidence="8" type="ORF">TBLA_0A05410</name>
</gene>
<comment type="similarity">
    <text evidence="1 5">Belongs to the peptidase S8 family.</text>
</comment>
<dbReference type="PANTHER" id="PTHR43806:SF13">
    <property type="entry name" value="SUBTILASE-TYPE PROTEINASE RRT12"/>
    <property type="match status" value="1"/>
</dbReference>
<dbReference type="STRING" id="1071380.I2GW32"/>
<dbReference type="GO" id="GO:0004252">
    <property type="term" value="F:serine-type endopeptidase activity"/>
    <property type="evidence" value="ECO:0007669"/>
    <property type="project" value="UniProtKB-UniRule"/>
</dbReference>
<dbReference type="GeneID" id="14493717"/>
<dbReference type="OMA" id="AMDWAVK"/>
<keyword evidence="3 5" id="KW-0378">Hydrolase</keyword>
<dbReference type="eggNOG" id="KOG1153">
    <property type="taxonomic scope" value="Eukaryota"/>
</dbReference>
<feature type="signal peptide" evidence="6">
    <location>
        <begin position="1"/>
        <end position="17"/>
    </location>
</feature>
<dbReference type="HOGENOM" id="CLU_011263_1_0_1"/>
<protein>
    <recommendedName>
        <fullName evidence="7">Peptidase S8/S53 domain-containing protein</fullName>
    </recommendedName>
</protein>
<dbReference type="InParanoid" id="I2GW32"/>